<dbReference type="GO" id="GO:0003755">
    <property type="term" value="F:peptidyl-prolyl cis-trans isomerase activity"/>
    <property type="evidence" value="ECO:0007669"/>
    <property type="project" value="UniProtKB-UniRule"/>
</dbReference>
<comment type="function">
    <text evidence="8">Also involved in hydrogenase metallocenter assembly, probably by participating in the nickel insertion step. This function in hydrogenase biosynthesis requires chaperone activity and the presence of the metal-binding domain, but not PPIase activity.</text>
</comment>
<evidence type="ECO:0000256" key="3">
    <source>
        <dbReference type="ARBA" id="ARBA00006577"/>
    </source>
</evidence>
<dbReference type="PANTHER" id="PTHR47861">
    <property type="entry name" value="FKBP-TYPE PEPTIDYL-PROLYL CIS-TRANS ISOMERASE SLYD"/>
    <property type="match status" value="1"/>
</dbReference>
<comment type="subcellular location">
    <subcellularLocation>
        <location evidence="2">Cytoplasm</location>
    </subcellularLocation>
</comment>
<dbReference type="EMBL" id="DVOG01000079">
    <property type="protein sequence ID" value="HIV04125.1"/>
    <property type="molecule type" value="Genomic_DNA"/>
</dbReference>
<dbReference type="GO" id="GO:0005737">
    <property type="term" value="C:cytoplasm"/>
    <property type="evidence" value="ECO:0007669"/>
    <property type="project" value="UniProtKB-SubCell"/>
</dbReference>
<dbReference type="AlphaFoldDB" id="A0A9D1NJA4"/>
<reference evidence="12" key="1">
    <citation type="submission" date="2020-10" db="EMBL/GenBank/DDBJ databases">
        <authorList>
            <person name="Gilroy R."/>
        </authorList>
    </citation>
    <scope>NUCLEOTIDE SEQUENCE</scope>
    <source>
        <strain evidence="12">10669</strain>
    </source>
</reference>
<dbReference type="Proteomes" id="UP000886812">
    <property type="component" value="Unassembled WGS sequence"/>
</dbReference>
<evidence type="ECO:0000256" key="10">
    <source>
        <dbReference type="RuleBase" id="RU003915"/>
    </source>
</evidence>
<dbReference type="PANTHER" id="PTHR47861:SF3">
    <property type="entry name" value="FKBP-TYPE PEPTIDYL-PROLYL CIS-TRANS ISOMERASE SLYD"/>
    <property type="match status" value="1"/>
</dbReference>
<gene>
    <name evidence="12" type="ORF">IAC75_03110</name>
</gene>
<evidence type="ECO:0000256" key="4">
    <source>
        <dbReference type="ARBA" id="ARBA00022490"/>
    </source>
</evidence>
<keyword evidence="4" id="KW-0963">Cytoplasm</keyword>
<keyword evidence="6" id="KW-0143">Chaperone</keyword>
<accession>A0A9D1NJA4</accession>
<evidence type="ECO:0000313" key="13">
    <source>
        <dbReference type="Proteomes" id="UP000886812"/>
    </source>
</evidence>
<feature type="domain" description="PPIase FKBP-type" evidence="11">
    <location>
        <begin position="6"/>
        <end position="83"/>
    </location>
</feature>
<dbReference type="PROSITE" id="PS50059">
    <property type="entry name" value="FKBP_PPIASE"/>
    <property type="match status" value="1"/>
</dbReference>
<comment type="similarity">
    <text evidence="3 10">Belongs to the FKBP-type PPIase family.</text>
</comment>
<dbReference type="InterPro" id="IPR001179">
    <property type="entry name" value="PPIase_FKBP_dom"/>
</dbReference>
<dbReference type="EC" id="5.2.1.8" evidence="10"/>
<evidence type="ECO:0000256" key="2">
    <source>
        <dbReference type="ARBA" id="ARBA00004496"/>
    </source>
</evidence>
<proteinExistence type="inferred from homology"/>
<keyword evidence="7 9" id="KW-0413">Isomerase</keyword>
<comment type="catalytic activity">
    <reaction evidence="1 9 10">
        <text>[protein]-peptidylproline (omega=180) = [protein]-peptidylproline (omega=0)</text>
        <dbReference type="Rhea" id="RHEA:16237"/>
        <dbReference type="Rhea" id="RHEA-COMP:10747"/>
        <dbReference type="Rhea" id="RHEA-COMP:10748"/>
        <dbReference type="ChEBI" id="CHEBI:83833"/>
        <dbReference type="ChEBI" id="CHEBI:83834"/>
        <dbReference type="EC" id="5.2.1.8"/>
    </reaction>
</comment>
<evidence type="ECO:0000256" key="6">
    <source>
        <dbReference type="ARBA" id="ARBA00023186"/>
    </source>
</evidence>
<protein>
    <recommendedName>
        <fullName evidence="10">Peptidyl-prolyl cis-trans isomerase</fullName>
        <ecNumber evidence="10">5.2.1.8</ecNumber>
    </recommendedName>
</protein>
<evidence type="ECO:0000259" key="11">
    <source>
        <dbReference type="PROSITE" id="PS50059"/>
    </source>
</evidence>
<organism evidence="12 13">
    <name type="scientific">Candidatus Spyradosoma merdigallinarum</name>
    <dbReference type="NCBI Taxonomy" id="2840950"/>
    <lineage>
        <taxon>Bacteria</taxon>
        <taxon>Pseudomonadati</taxon>
        <taxon>Verrucomicrobiota</taxon>
        <taxon>Opitutia</taxon>
        <taxon>Opitutia incertae sedis</taxon>
        <taxon>Candidatus Spyradosoma</taxon>
    </lineage>
</organism>
<comment type="caution">
    <text evidence="12">The sequence shown here is derived from an EMBL/GenBank/DDBJ whole genome shotgun (WGS) entry which is preliminary data.</text>
</comment>
<evidence type="ECO:0000256" key="1">
    <source>
        <dbReference type="ARBA" id="ARBA00000971"/>
    </source>
</evidence>
<sequence>MKIAKNTVVAFDYTLTDKDGKTLDSSRGRAPLEYLHGAGNIIPGLERELEGLSAGDAKRVEVAPEDGYGVPDPALVIEVPRSAVAFAGPVEPGMRLHARDERGGVHAFSVVGVTEEKIRLDGNHPLAGVTLFFDVEIRSVRAAEESETRAGRPGADSCGCGGDCGGDCSCGGNCGGCGND</sequence>
<keyword evidence="5 9" id="KW-0697">Rotamase</keyword>
<reference evidence="12" key="2">
    <citation type="journal article" date="2021" name="PeerJ">
        <title>Extensive microbial diversity within the chicken gut microbiome revealed by metagenomics and culture.</title>
        <authorList>
            <person name="Gilroy R."/>
            <person name="Ravi A."/>
            <person name="Getino M."/>
            <person name="Pursley I."/>
            <person name="Horton D.L."/>
            <person name="Alikhan N.F."/>
            <person name="Baker D."/>
            <person name="Gharbi K."/>
            <person name="Hall N."/>
            <person name="Watson M."/>
            <person name="Adriaenssens E.M."/>
            <person name="Foster-Nyarko E."/>
            <person name="Jarju S."/>
            <person name="Secka A."/>
            <person name="Antonio M."/>
            <person name="Oren A."/>
            <person name="Chaudhuri R.R."/>
            <person name="La Ragione R."/>
            <person name="Hildebrand F."/>
            <person name="Pallen M.J."/>
        </authorList>
    </citation>
    <scope>NUCLEOTIDE SEQUENCE</scope>
    <source>
        <strain evidence="12">10669</strain>
    </source>
</reference>
<dbReference type="SUPFAM" id="SSF54534">
    <property type="entry name" value="FKBP-like"/>
    <property type="match status" value="1"/>
</dbReference>
<evidence type="ECO:0000256" key="7">
    <source>
        <dbReference type="ARBA" id="ARBA00023235"/>
    </source>
</evidence>
<dbReference type="GO" id="GO:0042026">
    <property type="term" value="P:protein refolding"/>
    <property type="evidence" value="ECO:0007669"/>
    <property type="project" value="UniProtKB-ARBA"/>
</dbReference>
<name>A0A9D1NJA4_9BACT</name>
<dbReference type="InterPro" id="IPR046357">
    <property type="entry name" value="PPIase_dom_sf"/>
</dbReference>
<evidence type="ECO:0000256" key="8">
    <source>
        <dbReference type="ARBA" id="ARBA00037071"/>
    </source>
</evidence>
<dbReference type="Gene3D" id="3.10.50.40">
    <property type="match status" value="1"/>
</dbReference>
<evidence type="ECO:0000313" key="12">
    <source>
        <dbReference type="EMBL" id="HIV04125.1"/>
    </source>
</evidence>
<dbReference type="Pfam" id="PF00254">
    <property type="entry name" value="FKBP_C"/>
    <property type="match status" value="1"/>
</dbReference>
<evidence type="ECO:0000256" key="5">
    <source>
        <dbReference type="ARBA" id="ARBA00023110"/>
    </source>
</evidence>
<evidence type="ECO:0000256" key="9">
    <source>
        <dbReference type="PROSITE-ProRule" id="PRU00277"/>
    </source>
</evidence>